<evidence type="ECO:0008006" key="2">
    <source>
        <dbReference type="Google" id="ProtNLM"/>
    </source>
</evidence>
<name>A0AAU6S9F3_9MICO</name>
<accession>A0AAU6S9F3</accession>
<dbReference type="RefSeq" id="WP_349428024.1">
    <property type="nucleotide sequence ID" value="NZ_CP151632.1"/>
</dbReference>
<sequence>MTRAAAPDAAYEHRSFGAPGAERAVFLLRGGVSALSDPLPDATTRRDARVVAIGLTVDDIDDPVAYRGTTPAEATARRIAQFVTEERGDRPVGLVGVATAGEVAIQVAAILGADVDRLALLAVPRPESELGRHEVAELLERIPAKTLLMNAREDPDAANAAARWFAERLASARVEMVPQTSDPESRLVLGEVWERVLSHVAPGTIR</sequence>
<organism evidence="1">
    <name type="scientific">Microbacterium sp. LWS13-1.2</name>
    <dbReference type="NCBI Taxonomy" id="3135264"/>
    <lineage>
        <taxon>Bacteria</taxon>
        <taxon>Bacillati</taxon>
        <taxon>Actinomycetota</taxon>
        <taxon>Actinomycetes</taxon>
        <taxon>Micrococcales</taxon>
        <taxon>Microbacteriaceae</taxon>
        <taxon>Microbacterium</taxon>
    </lineage>
</organism>
<dbReference type="SUPFAM" id="SSF53474">
    <property type="entry name" value="alpha/beta-Hydrolases"/>
    <property type="match status" value="1"/>
</dbReference>
<dbReference type="AlphaFoldDB" id="A0AAU6S9F3"/>
<dbReference type="Gene3D" id="3.40.50.1820">
    <property type="entry name" value="alpha/beta hydrolase"/>
    <property type="match status" value="1"/>
</dbReference>
<reference evidence="1" key="1">
    <citation type="submission" date="2024-04" db="EMBL/GenBank/DDBJ databases">
        <authorList>
            <person name="Roder T."/>
            <person name="Oberhansli S."/>
            <person name="Kreuzer M."/>
        </authorList>
    </citation>
    <scope>NUCLEOTIDE SEQUENCE</scope>
    <source>
        <strain evidence="1">LWS13-1.2</strain>
    </source>
</reference>
<protein>
    <recommendedName>
        <fullName evidence="2">Alpha/beta hydrolase</fullName>
    </recommendedName>
</protein>
<proteinExistence type="predicted"/>
<gene>
    <name evidence="1" type="ORF">MRBLWS13_001104</name>
</gene>
<dbReference type="EMBL" id="CP151632">
    <property type="protein sequence ID" value="WZO33478.1"/>
    <property type="molecule type" value="Genomic_DNA"/>
</dbReference>
<dbReference type="InterPro" id="IPR029058">
    <property type="entry name" value="AB_hydrolase_fold"/>
</dbReference>
<evidence type="ECO:0000313" key="1">
    <source>
        <dbReference type="EMBL" id="WZO33478.1"/>
    </source>
</evidence>